<dbReference type="Gene3D" id="1.20.58.530">
    <property type="match status" value="1"/>
</dbReference>
<comment type="similarity">
    <text evidence="6">Belongs to the TRAFAC class myosin-kinesin ATPase superfamily. Myosin family.</text>
</comment>
<sequence>MEKTSITYTGTILVAVNPYKELPIYETNWVLQYSAKKIGQQDPHVFAIAEAAYNSLQTLDANQACVISGESGAGKTETTKFILQYLCTVTTNISTWIEQQILEANTILEAFGNAKTVRNDNSSRFGKIYPNNVRGNVTEIPLKINEARENRHAMAKALYSRTFAWIVNYINTCTNPGQDSERFLGVLDIFGFENFDVNSFEQLCINFTNEKLHKFFNHYVFALEQEIYHEEGIVYSHITFTDNTPCLELLEKPPKCILRLLSEECRMPGGTDLTYVQKLHQEFDGHENYLKGDDRRRWEFEFGITHYAGAVVYTVEGFLEKNKDAQQDQLFELMQKSCNSFVQELTKFQ</sequence>
<dbReference type="InterPro" id="IPR036961">
    <property type="entry name" value="Kinesin_motor_dom_sf"/>
</dbReference>
<evidence type="ECO:0000256" key="3">
    <source>
        <dbReference type="ARBA" id="ARBA00023123"/>
    </source>
</evidence>
<dbReference type="GO" id="GO:0016020">
    <property type="term" value="C:membrane"/>
    <property type="evidence" value="ECO:0007669"/>
    <property type="project" value="TreeGrafter"/>
</dbReference>
<keyword evidence="9" id="KW-1185">Reference proteome</keyword>
<reference evidence="8" key="1">
    <citation type="submission" date="2020-07" db="EMBL/GenBank/DDBJ databases">
        <title>Multicomponent nature underlies the extraordinary mechanical properties of spider dragline silk.</title>
        <authorList>
            <person name="Kono N."/>
            <person name="Nakamura H."/>
            <person name="Mori M."/>
            <person name="Yoshida Y."/>
            <person name="Ohtoshi R."/>
            <person name="Malay A.D."/>
            <person name="Moran D.A.P."/>
            <person name="Tomita M."/>
            <person name="Numata K."/>
            <person name="Arakawa K."/>
        </authorList>
    </citation>
    <scope>NUCLEOTIDE SEQUENCE</scope>
</reference>
<dbReference type="GO" id="GO:0016459">
    <property type="term" value="C:myosin complex"/>
    <property type="evidence" value="ECO:0007669"/>
    <property type="project" value="UniProtKB-KW"/>
</dbReference>
<comment type="caution">
    <text evidence="8">The sequence shown here is derived from an EMBL/GenBank/DDBJ whole genome shotgun (WGS) entry which is preliminary data.</text>
</comment>
<keyword evidence="1 6" id="KW-0547">Nucleotide-binding</keyword>
<dbReference type="InterPro" id="IPR027417">
    <property type="entry name" value="P-loop_NTPase"/>
</dbReference>
<dbReference type="EMBL" id="BMAO01002445">
    <property type="protein sequence ID" value="GFQ80819.1"/>
    <property type="molecule type" value="Genomic_DNA"/>
</dbReference>
<dbReference type="Pfam" id="PF00063">
    <property type="entry name" value="Myosin_head"/>
    <property type="match status" value="2"/>
</dbReference>
<dbReference type="GO" id="GO:0005737">
    <property type="term" value="C:cytoplasm"/>
    <property type="evidence" value="ECO:0007669"/>
    <property type="project" value="TreeGrafter"/>
</dbReference>
<keyword evidence="3 6" id="KW-0518">Myosin</keyword>
<dbReference type="PANTHER" id="PTHR13140">
    <property type="entry name" value="MYOSIN"/>
    <property type="match status" value="1"/>
</dbReference>
<evidence type="ECO:0000256" key="4">
    <source>
        <dbReference type="ARBA" id="ARBA00023175"/>
    </source>
</evidence>
<dbReference type="Proteomes" id="UP000887116">
    <property type="component" value="Unassembled WGS sequence"/>
</dbReference>
<evidence type="ECO:0000256" key="5">
    <source>
        <dbReference type="ARBA" id="ARBA00023203"/>
    </source>
</evidence>
<evidence type="ECO:0000259" key="7">
    <source>
        <dbReference type="PROSITE" id="PS51456"/>
    </source>
</evidence>
<dbReference type="PRINTS" id="PR00193">
    <property type="entry name" value="MYOSINHEAVY"/>
</dbReference>
<dbReference type="PROSITE" id="PS51456">
    <property type="entry name" value="MYOSIN_MOTOR"/>
    <property type="match status" value="1"/>
</dbReference>
<proteinExistence type="inferred from homology"/>
<evidence type="ECO:0000256" key="1">
    <source>
        <dbReference type="ARBA" id="ARBA00022741"/>
    </source>
</evidence>
<feature type="non-terminal residue" evidence="8">
    <location>
        <position position="1"/>
    </location>
</feature>
<dbReference type="PANTHER" id="PTHR13140:SF561">
    <property type="entry name" value="MIP31562P1"/>
    <property type="match status" value="1"/>
</dbReference>
<dbReference type="InterPro" id="IPR001609">
    <property type="entry name" value="Myosin_head_motor_dom-like"/>
</dbReference>
<keyword evidence="2 6" id="KW-0067">ATP-binding</keyword>
<dbReference type="Gene3D" id="3.40.850.10">
    <property type="entry name" value="Kinesin motor domain"/>
    <property type="match status" value="1"/>
</dbReference>
<organism evidence="8 9">
    <name type="scientific">Trichonephila clavata</name>
    <name type="common">Joro spider</name>
    <name type="synonym">Nephila clavata</name>
    <dbReference type="NCBI Taxonomy" id="2740835"/>
    <lineage>
        <taxon>Eukaryota</taxon>
        <taxon>Metazoa</taxon>
        <taxon>Ecdysozoa</taxon>
        <taxon>Arthropoda</taxon>
        <taxon>Chelicerata</taxon>
        <taxon>Arachnida</taxon>
        <taxon>Araneae</taxon>
        <taxon>Araneomorphae</taxon>
        <taxon>Entelegynae</taxon>
        <taxon>Araneoidea</taxon>
        <taxon>Nephilidae</taxon>
        <taxon>Trichonephila</taxon>
    </lineage>
</organism>
<comment type="caution">
    <text evidence="6">Lacks conserved residue(s) required for the propagation of feature annotation.</text>
</comment>
<feature type="binding site" evidence="6">
    <location>
        <begin position="69"/>
        <end position="76"/>
    </location>
    <ligand>
        <name>ATP</name>
        <dbReference type="ChEBI" id="CHEBI:30616"/>
    </ligand>
</feature>
<protein>
    <submittedName>
        <fullName evidence="8">Myosin-I heavy chain</fullName>
    </submittedName>
</protein>
<keyword evidence="4 6" id="KW-0505">Motor protein</keyword>
<dbReference type="GO" id="GO:0007015">
    <property type="term" value="P:actin filament organization"/>
    <property type="evidence" value="ECO:0007669"/>
    <property type="project" value="TreeGrafter"/>
</dbReference>
<gene>
    <name evidence="8" type="primary">myoI</name>
    <name evidence="8" type="ORF">TNCT_222441</name>
</gene>
<dbReference type="GO" id="GO:0005524">
    <property type="term" value="F:ATP binding"/>
    <property type="evidence" value="ECO:0007669"/>
    <property type="project" value="UniProtKB-UniRule"/>
</dbReference>
<dbReference type="OrthoDB" id="6435043at2759"/>
<dbReference type="SUPFAM" id="SSF52540">
    <property type="entry name" value="P-loop containing nucleoside triphosphate hydrolases"/>
    <property type="match status" value="1"/>
</dbReference>
<feature type="domain" description="Myosin motor" evidence="7">
    <location>
        <begin position="1"/>
        <end position="349"/>
    </location>
</feature>
<evidence type="ECO:0000313" key="9">
    <source>
        <dbReference type="Proteomes" id="UP000887116"/>
    </source>
</evidence>
<accession>A0A8X6FJT1</accession>
<dbReference type="GO" id="GO:0000146">
    <property type="term" value="F:microfilament motor activity"/>
    <property type="evidence" value="ECO:0007669"/>
    <property type="project" value="TreeGrafter"/>
</dbReference>
<evidence type="ECO:0000313" key="8">
    <source>
        <dbReference type="EMBL" id="GFQ80819.1"/>
    </source>
</evidence>
<name>A0A8X6FJT1_TRICU</name>
<evidence type="ECO:0000256" key="6">
    <source>
        <dbReference type="PROSITE-ProRule" id="PRU00782"/>
    </source>
</evidence>
<evidence type="ECO:0000256" key="2">
    <source>
        <dbReference type="ARBA" id="ARBA00022840"/>
    </source>
</evidence>
<dbReference type="AlphaFoldDB" id="A0A8X6FJT1"/>
<dbReference type="GO" id="GO:0051015">
    <property type="term" value="F:actin filament binding"/>
    <property type="evidence" value="ECO:0007669"/>
    <property type="project" value="TreeGrafter"/>
</dbReference>
<dbReference type="SMART" id="SM00242">
    <property type="entry name" value="MYSc"/>
    <property type="match status" value="1"/>
</dbReference>
<keyword evidence="5 6" id="KW-0009">Actin-binding</keyword>